<name>A0ABR7S8W3_9ACTN</name>
<evidence type="ECO:0000313" key="3">
    <source>
        <dbReference type="Proteomes" id="UP000642284"/>
    </source>
</evidence>
<gene>
    <name evidence="2" type="ORF">H9Y04_04885</name>
</gene>
<reference evidence="2 3" key="1">
    <citation type="submission" date="2020-08" db="EMBL/GenBank/DDBJ databases">
        <title>Genemic of Streptomyces polyaspartic.</title>
        <authorList>
            <person name="Liu W."/>
        </authorList>
    </citation>
    <scope>NUCLEOTIDE SEQUENCE [LARGE SCALE GENOMIC DNA]</scope>
    <source>
        <strain evidence="2 3">TRM66268-LWL</strain>
    </source>
</reference>
<accession>A0ABR7S8W3</accession>
<sequence>MPARVRVAAYVTRTRPAGPELLVFDHRDHPGAGTQIPAGGVSPDEPLTQAAGHLADGQGEFIALMDAGERPAAESVGQGGGTRSDSGA</sequence>
<proteinExistence type="predicted"/>
<feature type="region of interest" description="Disordered" evidence="1">
    <location>
        <begin position="68"/>
        <end position="88"/>
    </location>
</feature>
<comment type="caution">
    <text evidence="2">The sequence shown here is derived from an EMBL/GenBank/DDBJ whole genome shotgun (WGS) entry which is preliminary data.</text>
</comment>
<evidence type="ECO:0000256" key="1">
    <source>
        <dbReference type="SAM" id="MobiDB-lite"/>
    </source>
</evidence>
<dbReference type="EMBL" id="JACTVJ010000004">
    <property type="protein sequence ID" value="MBC9711905.1"/>
    <property type="molecule type" value="Genomic_DNA"/>
</dbReference>
<dbReference type="InterPro" id="IPR015797">
    <property type="entry name" value="NUDIX_hydrolase-like_dom_sf"/>
</dbReference>
<dbReference type="Proteomes" id="UP000642284">
    <property type="component" value="Unassembled WGS sequence"/>
</dbReference>
<dbReference type="SUPFAM" id="SSF55811">
    <property type="entry name" value="Nudix"/>
    <property type="match status" value="1"/>
</dbReference>
<keyword evidence="3" id="KW-1185">Reference proteome</keyword>
<evidence type="ECO:0000313" key="2">
    <source>
        <dbReference type="EMBL" id="MBC9711905.1"/>
    </source>
</evidence>
<organism evidence="2 3">
    <name type="scientific">Streptomyces polyasparticus</name>
    <dbReference type="NCBI Taxonomy" id="2767826"/>
    <lineage>
        <taxon>Bacteria</taxon>
        <taxon>Bacillati</taxon>
        <taxon>Actinomycetota</taxon>
        <taxon>Actinomycetes</taxon>
        <taxon>Kitasatosporales</taxon>
        <taxon>Streptomycetaceae</taxon>
        <taxon>Streptomyces</taxon>
    </lineage>
</organism>
<protein>
    <submittedName>
        <fullName evidence="2">Uncharacterized protein</fullName>
    </submittedName>
</protein>